<comment type="caution">
    <text evidence="5">The sequence shown here is derived from an EMBL/GenBank/DDBJ whole genome shotgun (WGS) entry which is preliminary data.</text>
</comment>
<sequence length="969" mass="109110">MLNVLLSNKTFGDEVNVFFPIFFKYVQHVTKPDEILSHWCFRPTYSPDIDKVDKKLTAKISTMVLSNSYVDPNFTKDQQNSPLIYFCKIECSDAVKLLILYEADVNHIGEDGKTAVHHVMKINDPYAAVASLECILSKKPDLSLKDVSGKTALATVIEYMTDQCHRARNTHLNEDERMNLMTLRCLMIRLLEAGATADVAALNSALIDCAYGGDFNGMKSLILHGANMHCRDTSGSSILHLCWSYCINEALAFLEWIIGEEFDMSIVTDDGDSILMSMLSKSYIFSRDDQHDERDRIATHIANVFAQNEIQFLKNKCKNSPLHLAAKARYAKTVDVLIKFGLDVCDRNESGFTPIHSCLEFPAADTTRVPDILSKLLTYALPEKDLKSLGGGRLLHLASQICSADHDTTDLQTELTGILLKYGADPNDHFGYDVPLIEACIQTNIGSTKLLLNSGANVNVKNCDGNSILHVLFAEEHFSRKEERKLQLVKLLLERGIHVNAVDKFGRSALFLAVQTEIDFNEAIDDLEETYEIDYSSEEYYASKEIISELLQYGADINLQDDSGNTVLTTFCRLGMDAGIGEALIQAEVDLRLCNDTFCIQYAITNRSLQRRKTKWVNFVFMLLETGASPNKFKEISNLVEVTVQGHARLVEEILKHGGDVNYADKYGTKRTALHYACILKNPKERDVIIRTLVKFGADLNHPSITGEKPLDALMKSKIYDIAEHGIVSLDDPSCLKVEIDLSLFNLFVCGGCDLTPFKDLKNDIDVYHRLIRASNYKWSKNLIGESMQLTERSRSNFEASVLLTLLKTGLFKTAENLIRSGWEVDSEKWFNTMTISEFDVSIIEICGRKAIPDVRDSKHQFLNFVNNELIIKGPKPLSLLCKKGIRQQLVSVSRGAEIETKINILPIPSKMKSFLTLRDFLQNKEIIKLGNNHRFAFDSQYASASMYPFTVGRFSGYGGYMNNYGYMY</sequence>
<evidence type="ECO:0000256" key="2">
    <source>
        <dbReference type="ARBA" id="ARBA00023043"/>
    </source>
</evidence>
<dbReference type="SUPFAM" id="SSF48403">
    <property type="entry name" value="Ankyrin repeat"/>
    <property type="match status" value="2"/>
</dbReference>
<evidence type="ECO:0000256" key="1">
    <source>
        <dbReference type="ARBA" id="ARBA00022737"/>
    </source>
</evidence>
<accession>A0A8B6G2A2</accession>
<dbReference type="PANTHER" id="PTHR24123">
    <property type="entry name" value="ANKYRIN REPEAT-CONTAINING"/>
    <property type="match status" value="1"/>
</dbReference>
<keyword evidence="1" id="KW-0677">Repeat</keyword>
<protein>
    <recommendedName>
        <fullName evidence="4">SOCS box domain-containing protein</fullName>
    </recommendedName>
</protein>
<dbReference type="PROSITE" id="PS50225">
    <property type="entry name" value="SOCS"/>
    <property type="match status" value="1"/>
</dbReference>
<dbReference type="EMBL" id="UYJE01007763">
    <property type="protein sequence ID" value="VDI57666.1"/>
    <property type="molecule type" value="Genomic_DNA"/>
</dbReference>
<dbReference type="Pfam" id="PF13606">
    <property type="entry name" value="Ank_3"/>
    <property type="match status" value="1"/>
</dbReference>
<gene>
    <name evidence="5" type="ORF">MGAL_10B076959</name>
</gene>
<feature type="repeat" description="ANK" evidence="3">
    <location>
        <begin position="669"/>
        <end position="705"/>
    </location>
</feature>
<keyword evidence="2 3" id="KW-0040">ANK repeat</keyword>
<dbReference type="InterPro" id="IPR001496">
    <property type="entry name" value="SOCS_box"/>
</dbReference>
<dbReference type="OrthoDB" id="6197354at2759"/>
<feature type="repeat" description="ANK" evidence="3">
    <location>
        <begin position="317"/>
        <end position="349"/>
    </location>
</feature>
<feature type="domain" description="SOCS box" evidence="4">
    <location>
        <begin position="875"/>
        <end position="922"/>
    </location>
</feature>
<evidence type="ECO:0000313" key="6">
    <source>
        <dbReference type="Proteomes" id="UP000596742"/>
    </source>
</evidence>
<dbReference type="Pfam" id="PF00023">
    <property type="entry name" value="Ank"/>
    <property type="match status" value="1"/>
</dbReference>
<organism evidence="5 6">
    <name type="scientific">Mytilus galloprovincialis</name>
    <name type="common">Mediterranean mussel</name>
    <dbReference type="NCBI Taxonomy" id="29158"/>
    <lineage>
        <taxon>Eukaryota</taxon>
        <taxon>Metazoa</taxon>
        <taxon>Spiralia</taxon>
        <taxon>Lophotrochozoa</taxon>
        <taxon>Mollusca</taxon>
        <taxon>Bivalvia</taxon>
        <taxon>Autobranchia</taxon>
        <taxon>Pteriomorphia</taxon>
        <taxon>Mytilida</taxon>
        <taxon>Mytiloidea</taxon>
        <taxon>Mytilidae</taxon>
        <taxon>Mytilinae</taxon>
        <taxon>Mytilus</taxon>
    </lineage>
</organism>
<reference evidence="5" key="1">
    <citation type="submission" date="2018-11" db="EMBL/GenBank/DDBJ databases">
        <authorList>
            <person name="Alioto T."/>
            <person name="Alioto T."/>
        </authorList>
    </citation>
    <scope>NUCLEOTIDE SEQUENCE</scope>
</reference>
<dbReference type="Gene3D" id="1.25.40.20">
    <property type="entry name" value="Ankyrin repeat-containing domain"/>
    <property type="match status" value="4"/>
</dbReference>
<dbReference type="InterPro" id="IPR002110">
    <property type="entry name" value="Ankyrin_rpt"/>
</dbReference>
<evidence type="ECO:0000313" key="5">
    <source>
        <dbReference type="EMBL" id="VDI57666.1"/>
    </source>
</evidence>
<dbReference type="PROSITE" id="PS50088">
    <property type="entry name" value="ANK_REPEAT"/>
    <property type="match status" value="3"/>
</dbReference>
<dbReference type="SMART" id="SM00248">
    <property type="entry name" value="ANK"/>
    <property type="match status" value="12"/>
</dbReference>
<feature type="repeat" description="ANK" evidence="3">
    <location>
        <begin position="464"/>
        <end position="504"/>
    </location>
</feature>
<dbReference type="InterPro" id="IPR051165">
    <property type="entry name" value="Multifunctional_ANK_Repeat"/>
</dbReference>
<evidence type="ECO:0000259" key="4">
    <source>
        <dbReference type="PROSITE" id="PS50225"/>
    </source>
</evidence>
<keyword evidence="6" id="KW-1185">Reference proteome</keyword>
<dbReference type="Pfam" id="PF12796">
    <property type="entry name" value="Ank_2"/>
    <property type="match status" value="1"/>
</dbReference>
<dbReference type="PROSITE" id="PS50297">
    <property type="entry name" value="ANK_REP_REGION"/>
    <property type="match status" value="2"/>
</dbReference>
<name>A0A8B6G2A2_MYTGA</name>
<evidence type="ECO:0000256" key="3">
    <source>
        <dbReference type="PROSITE-ProRule" id="PRU00023"/>
    </source>
</evidence>
<dbReference type="Proteomes" id="UP000596742">
    <property type="component" value="Unassembled WGS sequence"/>
</dbReference>
<proteinExistence type="predicted"/>
<dbReference type="AlphaFoldDB" id="A0A8B6G2A2"/>
<dbReference type="InterPro" id="IPR036770">
    <property type="entry name" value="Ankyrin_rpt-contain_sf"/>
</dbReference>
<dbReference type="PANTHER" id="PTHR24123:SF33">
    <property type="entry name" value="PROTEIN HOS4"/>
    <property type="match status" value="1"/>
</dbReference>